<dbReference type="AlphaFoldDB" id="A0AAV9M3P8"/>
<comment type="caution">
    <text evidence="2">The sequence shown here is derived from an EMBL/GenBank/DDBJ whole genome shotgun (WGS) entry which is preliminary data.</text>
</comment>
<reference evidence="2 3" key="1">
    <citation type="submission" date="2023-10" db="EMBL/GenBank/DDBJ databases">
        <title>Genome-Wide Identification Analysis in wild type Solanum Pinnatisectum Reveals Some Genes Defensing Phytophthora Infestans.</title>
        <authorList>
            <person name="Sun C."/>
        </authorList>
    </citation>
    <scope>NUCLEOTIDE SEQUENCE [LARGE SCALE GENOMIC DNA]</scope>
    <source>
        <strain evidence="2">LQN</strain>
        <tissue evidence="2">Leaf</tissue>
    </source>
</reference>
<gene>
    <name evidence="2" type="ORF">R3W88_024483</name>
</gene>
<sequence length="222" mass="25511">MLEDWRGGDEECYSSSDIGSDDSRDELDVLAQRGIDLPARRKSRKLRFMTDWNLEFSRLCDYVDIIKKTNPGSSCWFYSRKPTSGGRNFKSKKIKIPTSGGRNFKSKKFKIPTSGGWNLKNRKIKLPTSGGRNLKNKRIKIPTSGGRNFKNRKIKLPTSRGRNLKNIKIKIPTSGGRNFKNTKIKIPTSGGQNLYIKNKKSALIQSKEFWELRDYHLLRPLI</sequence>
<dbReference type="Proteomes" id="UP001311915">
    <property type="component" value="Unassembled WGS sequence"/>
</dbReference>
<evidence type="ECO:0000256" key="1">
    <source>
        <dbReference type="SAM" id="MobiDB-lite"/>
    </source>
</evidence>
<organism evidence="2 3">
    <name type="scientific">Solanum pinnatisectum</name>
    <name type="common">tansyleaf nightshade</name>
    <dbReference type="NCBI Taxonomy" id="50273"/>
    <lineage>
        <taxon>Eukaryota</taxon>
        <taxon>Viridiplantae</taxon>
        <taxon>Streptophyta</taxon>
        <taxon>Embryophyta</taxon>
        <taxon>Tracheophyta</taxon>
        <taxon>Spermatophyta</taxon>
        <taxon>Magnoliopsida</taxon>
        <taxon>eudicotyledons</taxon>
        <taxon>Gunneridae</taxon>
        <taxon>Pentapetalae</taxon>
        <taxon>asterids</taxon>
        <taxon>lamiids</taxon>
        <taxon>Solanales</taxon>
        <taxon>Solanaceae</taxon>
        <taxon>Solanoideae</taxon>
        <taxon>Solaneae</taxon>
        <taxon>Solanum</taxon>
    </lineage>
</organism>
<evidence type="ECO:0000313" key="3">
    <source>
        <dbReference type="Proteomes" id="UP001311915"/>
    </source>
</evidence>
<evidence type="ECO:0000313" key="2">
    <source>
        <dbReference type="EMBL" id="KAK4731495.1"/>
    </source>
</evidence>
<protein>
    <submittedName>
        <fullName evidence="2">Uncharacterized protein</fullName>
    </submittedName>
</protein>
<keyword evidence="3" id="KW-1185">Reference proteome</keyword>
<proteinExistence type="predicted"/>
<accession>A0AAV9M3P8</accession>
<dbReference type="EMBL" id="JAWPEI010000003">
    <property type="protein sequence ID" value="KAK4731495.1"/>
    <property type="molecule type" value="Genomic_DNA"/>
</dbReference>
<feature type="region of interest" description="Disordered" evidence="1">
    <location>
        <begin position="1"/>
        <end position="22"/>
    </location>
</feature>
<name>A0AAV9M3P8_9SOLN</name>